<keyword evidence="3" id="KW-1185">Reference proteome</keyword>
<organism evidence="2 3">
    <name type="scientific">Oesophagostomum dentatum</name>
    <name type="common">Nodular worm</name>
    <dbReference type="NCBI Taxonomy" id="61180"/>
    <lineage>
        <taxon>Eukaryota</taxon>
        <taxon>Metazoa</taxon>
        <taxon>Ecdysozoa</taxon>
        <taxon>Nematoda</taxon>
        <taxon>Chromadorea</taxon>
        <taxon>Rhabditida</taxon>
        <taxon>Rhabditina</taxon>
        <taxon>Rhabditomorpha</taxon>
        <taxon>Strongyloidea</taxon>
        <taxon>Strongylidae</taxon>
        <taxon>Oesophagostomum</taxon>
    </lineage>
</organism>
<sequence>MVMSTPTTTVSPSNGATPPMVQQASSDLNDSRVMEIEGPMKHVYKDNAPTATPLRCGILASRKERLQP</sequence>
<feature type="region of interest" description="Disordered" evidence="1">
    <location>
        <begin position="1"/>
        <end position="27"/>
    </location>
</feature>
<dbReference type="Proteomes" id="UP000053660">
    <property type="component" value="Unassembled WGS sequence"/>
</dbReference>
<feature type="compositionally biased region" description="Low complexity" evidence="1">
    <location>
        <begin position="1"/>
        <end position="13"/>
    </location>
</feature>
<accession>A0A0B1TI42</accession>
<evidence type="ECO:0000256" key="1">
    <source>
        <dbReference type="SAM" id="MobiDB-lite"/>
    </source>
</evidence>
<protein>
    <submittedName>
        <fullName evidence="2">Uncharacterized protein</fullName>
    </submittedName>
</protein>
<evidence type="ECO:0000313" key="3">
    <source>
        <dbReference type="Proteomes" id="UP000053660"/>
    </source>
</evidence>
<dbReference type="AlphaFoldDB" id="A0A0B1TI42"/>
<dbReference type="EMBL" id="KN549860">
    <property type="protein sequence ID" value="KHJ95756.1"/>
    <property type="molecule type" value="Genomic_DNA"/>
</dbReference>
<name>A0A0B1TI42_OESDE</name>
<reference evidence="2 3" key="1">
    <citation type="submission" date="2014-03" db="EMBL/GenBank/DDBJ databases">
        <title>Draft genome of the hookworm Oesophagostomum dentatum.</title>
        <authorList>
            <person name="Mitreva M."/>
        </authorList>
    </citation>
    <scope>NUCLEOTIDE SEQUENCE [LARGE SCALE GENOMIC DNA]</scope>
    <source>
        <strain evidence="2 3">OD-Hann</strain>
    </source>
</reference>
<feature type="compositionally biased region" description="Polar residues" evidence="1">
    <location>
        <begin position="14"/>
        <end position="27"/>
    </location>
</feature>
<evidence type="ECO:0000313" key="2">
    <source>
        <dbReference type="EMBL" id="KHJ95756.1"/>
    </source>
</evidence>
<proteinExistence type="predicted"/>
<gene>
    <name evidence="2" type="ORF">OESDEN_04295</name>
</gene>